<dbReference type="EMBL" id="BMEV01000126">
    <property type="protein sequence ID" value="GFZ91994.1"/>
    <property type="molecule type" value="Genomic_DNA"/>
</dbReference>
<dbReference type="AlphaFoldDB" id="A0A8J2XJC9"/>
<gene>
    <name evidence="1" type="ORF">GCM10010978_32920</name>
</gene>
<sequence length="217" mass="25392">MNEIKPSLKAENILQQIDSNTKLGELRKIAKEIKKDHELAMELWSTGEFLPRILAILIMNKKLLSEEVLNMLDRDMQSHPSKERTNLMDWLMANHLTKSKKTIALIESWENSPSALQRRTYWYYQARLRWTGQTPPDNTEELLSAIEANIAKEKPEVQWAMNFTAGWIGVYDEKYRERCMKIGEKTGLYKDEIVAKGCTPNYLPEFITMEVNKRQNK</sequence>
<dbReference type="InterPro" id="IPR014825">
    <property type="entry name" value="DNA_alkylation"/>
</dbReference>
<dbReference type="Pfam" id="PF08713">
    <property type="entry name" value="DNA_alkylation"/>
    <property type="match status" value="1"/>
</dbReference>
<accession>A0A8J2XJC9</accession>
<organism evidence="1 2">
    <name type="scientific">Compostibacillus humi</name>
    <dbReference type="NCBI Taxonomy" id="1245525"/>
    <lineage>
        <taxon>Bacteria</taxon>
        <taxon>Bacillati</taxon>
        <taxon>Bacillota</taxon>
        <taxon>Bacilli</taxon>
        <taxon>Bacillales</taxon>
        <taxon>Bacillaceae</taxon>
        <taxon>Compostibacillus</taxon>
    </lineage>
</organism>
<dbReference type="Gene3D" id="1.25.10.90">
    <property type="match status" value="1"/>
</dbReference>
<dbReference type="CDD" id="cd06561">
    <property type="entry name" value="AlkD_like"/>
    <property type="match status" value="1"/>
</dbReference>
<dbReference type="Proteomes" id="UP000602050">
    <property type="component" value="Unassembled WGS sequence"/>
</dbReference>
<dbReference type="RefSeq" id="WP_188393476.1">
    <property type="nucleotide sequence ID" value="NZ_BMEV01000126.1"/>
</dbReference>
<proteinExistence type="predicted"/>
<dbReference type="PANTHER" id="PTHR41291:SF1">
    <property type="entry name" value="DNA ALKYLATION REPAIR PROTEIN"/>
    <property type="match status" value="1"/>
</dbReference>
<name>A0A8J2XJC9_9BACI</name>
<reference evidence="1" key="1">
    <citation type="journal article" date="2014" name="Int. J. Syst. Evol. Microbiol.">
        <title>Complete genome sequence of Corynebacterium casei LMG S-19264T (=DSM 44701T), isolated from a smear-ripened cheese.</title>
        <authorList>
            <consortium name="US DOE Joint Genome Institute (JGI-PGF)"/>
            <person name="Walter F."/>
            <person name="Albersmeier A."/>
            <person name="Kalinowski J."/>
            <person name="Ruckert C."/>
        </authorList>
    </citation>
    <scope>NUCLEOTIDE SEQUENCE</scope>
    <source>
        <strain evidence="1">CGMCC 1.12360</strain>
    </source>
</reference>
<evidence type="ECO:0000313" key="1">
    <source>
        <dbReference type="EMBL" id="GFZ91994.1"/>
    </source>
</evidence>
<dbReference type="PANTHER" id="PTHR41291">
    <property type="entry name" value="DNA ALKYLATION REPAIR PROTEIN"/>
    <property type="match status" value="1"/>
</dbReference>
<protein>
    <submittedName>
        <fullName evidence="1">DNA alkylation repair protein</fullName>
    </submittedName>
</protein>
<evidence type="ECO:0000313" key="2">
    <source>
        <dbReference type="Proteomes" id="UP000602050"/>
    </source>
</evidence>
<keyword evidence="2" id="KW-1185">Reference proteome</keyword>
<comment type="caution">
    <text evidence="1">The sequence shown here is derived from an EMBL/GenBank/DDBJ whole genome shotgun (WGS) entry which is preliminary data.</text>
</comment>
<reference evidence="1" key="2">
    <citation type="submission" date="2020-09" db="EMBL/GenBank/DDBJ databases">
        <authorList>
            <person name="Sun Q."/>
            <person name="Zhou Y."/>
        </authorList>
    </citation>
    <scope>NUCLEOTIDE SEQUENCE</scope>
    <source>
        <strain evidence="1">CGMCC 1.12360</strain>
    </source>
</reference>
<dbReference type="InterPro" id="IPR016024">
    <property type="entry name" value="ARM-type_fold"/>
</dbReference>
<dbReference type="SUPFAM" id="SSF48371">
    <property type="entry name" value="ARM repeat"/>
    <property type="match status" value="1"/>
</dbReference>